<keyword evidence="2" id="KW-0732">Signal</keyword>
<comment type="caution">
    <text evidence="3">The sequence shown here is derived from an EMBL/GenBank/DDBJ whole genome shotgun (WGS) entry which is preliminary data.</text>
</comment>
<organism evidence="3 4">
    <name type="scientific">Yinghuangia aomiensis</name>
    <dbReference type="NCBI Taxonomy" id="676205"/>
    <lineage>
        <taxon>Bacteria</taxon>
        <taxon>Bacillati</taxon>
        <taxon>Actinomycetota</taxon>
        <taxon>Actinomycetes</taxon>
        <taxon>Kitasatosporales</taxon>
        <taxon>Streptomycetaceae</taxon>
        <taxon>Yinghuangia</taxon>
    </lineage>
</organism>
<accession>A0ABP9H1Z9</accession>
<dbReference type="EMBL" id="BAABHS010000007">
    <property type="protein sequence ID" value="GAA4959413.1"/>
    <property type="molecule type" value="Genomic_DNA"/>
</dbReference>
<evidence type="ECO:0000313" key="4">
    <source>
        <dbReference type="Proteomes" id="UP001500466"/>
    </source>
</evidence>
<evidence type="ECO:0000256" key="1">
    <source>
        <dbReference type="SAM" id="MobiDB-lite"/>
    </source>
</evidence>
<evidence type="ECO:0000313" key="3">
    <source>
        <dbReference type="EMBL" id="GAA4959413.1"/>
    </source>
</evidence>
<keyword evidence="4" id="KW-1185">Reference proteome</keyword>
<proteinExistence type="predicted"/>
<gene>
    <name evidence="3" type="ORF">GCM10023205_22910</name>
</gene>
<sequence length="368" mass="38307">MGVSPRFSARAASRRLLAVAAAATALAAVAGCGSGVAGKAVEATRGTASATPSASGSAAPAPSGSAAKPALAPADDEALRIARAVRLAPTAADGGFDEAEAGKYVAEPMLSILKANWKTEKAEYRAEPKLPPVRDPLVRDPLVYRTAPSANGDRWFMVVERIGTDRPVFVFRSSAEDPVWKLALFTYLVEDVDGKRFLGVDEDASGAALTVASADGLSADPAAVCAQSADATPSKTFGWGPNVAAMEANTARQLAADRKDGFETTVTRQARSGDFGPVWRYGDGGAIVACVRDNHWTTGAGKGSVIRWRESSFQAVTGPDFAVTSYTATNTAVELVWIPPKVGTSSSKPDVMATDQHLTDFTFKAPKG</sequence>
<reference evidence="4" key="1">
    <citation type="journal article" date="2019" name="Int. J. Syst. Evol. Microbiol.">
        <title>The Global Catalogue of Microorganisms (GCM) 10K type strain sequencing project: providing services to taxonomists for standard genome sequencing and annotation.</title>
        <authorList>
            <consortium name="The Broad Institute Genomics Platform"/>
            <consortium name="The Broad Institute Genome Sequencing Center for Infectious Disease"/>
            <person name="Wu L."/>
            <person name="Ma J."/>
        </authorList>
    </citation>
    <scope>NUCLEOTIDE SEQUENCE [LARGE SCALE GENOMIC DNA]</scope>
    <source>
        <strain evidence="4">JCM 17986</strain>
    </source>
</reference>
<feature type="chain" id="PRO_5047204015" description="Lipoprotein" evidence="2">
    <location>
        <begin position="28"/>
        <end position="368"/>
    </location>
</feature>
<feature type="signal peptide" evidence="2">
    <location>
        <begin position="1"/>
        <end position="27"/>
    </location>
</feature>
<evidence type="ECO:0000256" key="2">
    <source>
        <dbReference type="SAM" id="SignalP"/>
    </source>
</evidence>
<dbReference type="PROSITE" id="PS51257">
    <property type="entry name" value="PROKAR_LIPOPROTEIN"/>
    <property type="match status" value="1"/>
</dbReference>
<protein>
    <recommendedName>
        <fullName evidence="5">Lipoprotein</fullName>
    </recommendedName>
</protein>
<dbReference type="Proteomes" id="UP001500466">
    <property type="component" value="Unassembled WGS sequence"/>
</dbReference>
<evidence type="ECO:0008006" key="5">
    <source>
        <dbReference type="Google" id="ProtNLM"/>
    </source>
</evidence>
<name>A0ABP9H1Z9_9ACTN</name>
<feature type="region of interest" description="Disordered" evidence="1">
    <location>
        <begin position="48"/>
        <end position="72"/>
    </location>
</feature>